<dbReference type="Pfam" id="PF13673">
    <property type="entry name" value="Acetyltransf_10"/>
    <property type="match status" value="1"/>
</dbReference>
<dbReference type="InterPro" id="IPR016181">
    <property type="entry name" value="Acyl_CoA_acyltransferase"/>
</dbReference>
<comment type="caution">
    <text evidence="2">The sequence shown here is derived from an EMBL/GenBank/DDBJ whole genome shotgun (WGS) entry which is preliminary data.</text>
</comment>
<name>A0A0F9PHS7_9ZZZZ</name>
<dbReference type="PROSITE" id="PS51186">
    <property type="entry name" value="GNAT"/>
    <property type="match status" value="1"/>
</dbReference>
<protein>
    <recommendedName>
        <fullName evidence="1">N-acetyltransferase domain-containing protein</fullName>
    </recommendedName>
</protein>
<organism evidence="2">
    <name type="scientific">marine sediment metagenome</name>
    <dbReference type="NCBI Taxonomy" id="412755"/>
    <lineage>
        <taxon>unclassified sequences</taxon>
        <taxon>metagenomes</taxon>
        <taxon>ecological metagenomes</taxon>
    </lineage>
</organism>
<dbReference type="InterPro" id="IPR000182">
    <property type="entry name" value="GNAT_dom"/>
</dbReference>
<dbReference type="CDD" id="cd04301">
    <property type="entry name" value="NAT_SF"/>
    <property type="match status" value="1"/>
</dbReference>
<accession>A0A0F9PHS7</accession>
<proteinExistence type="predicted"/>
<feature type="domain" description="N-acetyltransferase" evidence="1">
    <location>
        <begin position="1"/>
        <end position="128"/>
    </location>
</feature>
<sequence length="133" mass="15484">MHIVELLDELKIPLVNKFYKKHNVRGRANKQDKVWVTYYNNEIVAACRLQDKTDFLFLSTVFVALEHRGKGVAKQLLSTLLKSQDKKINTFAYKNVVDLYCAIGFNQVLTYTLALQVLFDTYKHRNIVALEYP</sequence>
<dbReference type="Gene3D" id="3.40.630.30">
    <property type="match status" value="1"/>
</dbReference>
<gene>
    <name evidence="2" type="ORF">LCGC14_0841050</name>
</gene>
<evidence type="ECO:0000259" key="1">
    <source>
        <dbReference type="PROSITE" id="PS51186"/>
    </source>
</evidence>
<dbReference type="AlphaFoldDB" id="A0A0F9PHS7"/>
<dbReference type="GO" id="GO:0016747">
    <property type="term" value="F:acyltransferase activity, transferring groups other than amino-acyl groups"/>
    <property type="evidence" value="ECO:0007669"/>
    <property type="project" value="InterPro"/>
</dbReference>
<dbReference type="EMBL" id="LAZR01002462">
    <property type="protein sequence ID" value="KKN29729.1"/>
    <property type="molecule type" value="Genomic_DNA"/>
</dbReference>
<reference evidence="2" key="1">
    <citation type="journal article" date="2015" name="Nature">
        <title>Complex archaea that bridge the gap between prokaryotes and eukaryotes.</title>
        <authorList>
            <person name="Spang A."/>
            <person name="Saw J.H."/>
            <person name="Jorgensen S.L."/>
            <person name="Zaremba-Niedzwiedzka K."/>
            <person name="Martijn J."/>
            <person name="Lind A.E."/>
            <person name="van Eijk R."/>
            <person name="Schleper C."/>
            <person name="Guy L."/>
            <person name="Ettema T.J."/>
        </authorList>
    </citation>
    <scope>NUCLEOTIDE SEQUENCE</scope>
</reference>
<dbReference type="SUPFAM" id="SSF55729">
    <property type="entry name" value="Acyl-CoA N-acyltransferases (Nat)"/>
    <property type="match status" value="1"/>
</dbReference>
<evidence type="ECO:0000313" key="2">
    <source>
        <dbReference type="EMBL" id="KKN29729.1"/>
    </source>
</evidence>